<dbReference type="EMBL" id="LAZR01018476">
    <property type="protein sequence ID" value="KKL96273.1"/>
    <property type="molecule type" value="Genomic_DNA"/>
</dbReference>
<accession>A0A0F9GC51</accession>
<evidence type="ECO:0000313" key="1">
    <source>
        <dbReference type="EMBL" id="KKL96273.1"/>
    </source>
</evidence>
<name>A0A0F9GC51_9ZZZZ</name>
<organism evidence="1">
    <name type="scientific">marine sediment metagenome</name>
    <dbReference type="NCBI Taxonomy" id="412755"/>
    <lineage>
        <taxon>unclassified sequences</taxon>
        <taxon>metagenomes</taxon>
        <taxon>ecological metagenomes</taxon>
    </lineage>
</organism>
<reference evidence="1" key="1">
    <citation type="journal article" date="2015" name="Nature">
        <title>Complex archaea that bridge the gap between prokaryotes and eukaryotes.</title>
        <authorList>
            <person name="Spang A."/>
            <person name="Saw J.H."/>
            <person name="Jorgensen S.L."/>
            <person name="Zaremba-Niedzwiedzka K."/>
            <person name="Martijn J."/>
            <person name="Lind A.E."/>
            <person name="van Eijk R."/>
            <person name="Schleper C."/>
            <person name="Guy L."/>
            <person name="Ettema T.J."/>
        </authorList>
    </citation>
    <scope>NUCLEOTIDE SEQUENCE</scope>
</reference>
<sequence length="105" mass="12044">MFSFSNISIPCLADGISTLIKEYCARCLPSSEYTLQLVYLKGVGEKDEVEDTRNFTIQEGYLQERNDEGEDIYTTTNFDILYFDCGCEIQNRGDKKCPDCEKPKK</sequence>
<proteinExistence type="predicted"/>
<dbReference type="AlphaFoldDB" id="A0A0F9GC51"/>
<protein>
    <submittedName>
        <fullName evidence="1">Uncharacterized protein</fullName>
    </submittedName>
</protein>
<comment type="caution">
    <text evidence="1">The sequence shown here is derived from an EMBL/GenBank/DDBJ whole genome shotgun (WGS) entry which is preliminary data.</text>
</comment>
<gene>
    <name evidence="1" type="ORF">LCGC14_1846170</name>
</gene>